<dbReference type="SUPFAM" id="SSF53474">
    <property type="entry name" value="alpha/beta-Hydrolases"/>
    <property type="match status" value="1"/>
</dbReference>
<dbReference type="PANTHER" id="PTHR36513:SF1">
    <property type="entry name" value="TRANSMEMBRANE PROTEIN"/>
    <property type="match status" value="1"/>
</dbReference>
<reference evidence="1 2" key="1">
    <citation type="submission" date="2024-06" db="EMBL/GenBank/DDBJ databases">
        <title>Genomic Encyclopedia of Type Strains, Phase IV (KMG-IV): sequencing the most valuable type-strain genomes for metagenomic binning, comparative biology and taxonomic classification.</title>
        <authorList>
            <person name="Goeker M."/>
        </authorList>
    </citation>
    <scope>NUCLEOTIDE SEQUENCE [LARGE SCALE GENOMIC DNA]</scope>
    <source>
        <strain evidence="1 2">DSM 29780</strain>
    </source>
</reference>
<dbReference type="InterPro" id="IPR014586">
    <property type="entry name" value="UCP033909"/>
</dbReference>
<sequence>MRILKAMIGLCEGLSGRVSGILLVLFSVTLISACASRPGPQTLDPRAADVPGARIVTLYLATSRERAGPGLNRYTDVPSETLNFAEYKVSIPPTHKPGMIEYPGERPDPRTSFTVVHVEALDRSTFLSRIGARNKAKQGDLGIFVHGFNTNLAEAVFRQAQLSADADDPELDDVSVLFAWPSAGSISGYLADKATATASRDQLTELLGMAVKARPTGDITLIAHSMGGWLTSEALRQLKLTGQQGVLDRLKVVLAAPDIDGIVFLAQMQKIGRMKKPMTILVSKDDLALSVSGFLSLDQMRIGSIDISNPRVQAGAKEVNIQFIDISSVKTDDTFKHNGFAALAAIYPEMRKQSDKGGDALRLGQAGVFVFDAVGRTLTAPFALGRRLVASQ</sequence>
<dbReference type="EMBL" id="JBEPMB010000007">
    <property type="protein sequence ID" value="MET3615400.1"/>
    <property type="molecule type" value="Genomic_DNA"/>
</dbReference>
<dbReference type="PROSITE" id="PS51257">
    <property type="entry name" value="PROKAR_LIPOPROTEIN"/>
    <property type="match status" value="1"/>
</dbReference>
<gene>
    <name evidence="1" type="ORF">ABID16_003744</name>
</gene>
<comment type="caution">
    <text evidence="1">The sequence shown here is derived from an EMBL/GenBank/DDBJ whole genome shotgun (WGS) entry which is preliminary data.</text>
</comment>
<proteinExistence type="predicted"/>
<dbReference type="PANTHER" id="PTHR36513">
    <property type="entry name" value="ABC TRANSMEMBRANE TYPE-1 DOMAIN-CONTAINING PROTEIN"/>
    <property type="match status" value="1"/>
</dbReference>
<dbReference type="Gene3D" id="3.40.50.1820">
    <property type="entry name" value="alpha/beta hydrolase"/>
    <property type="match status" value="1"/>
</dbReference>
<protein>
    <submittedName>
        <fullName evidence="1">Esterase/lipase superfamily enzyme</fullName>
    </submittedName>
</protein>
<dbReference type="RefSeq" id="WP_354557878.1">
    <property type="nucleotide sequence ID" value="NZ_JBEPMB010000007.1"/>
</dbReference>
<dbReference type="InterPro" id="IPR029058">
    <property type="entry name" value="AB_hydrolase_fold"/>
</dbReference>
<organism evidence="1 2">
    <name type="scientific">Rhizobium aquaticum</name>
    <dbReference type="NCBI Taxonomy" id="1549636"/>
    <lineage>
        <taxon>Bacteria</taxon>
        <taxon>Pseudomonadati</taxon>
        <taxon>Pseudomonadota</taxon>
        <taxon>Alphaproteobacteria</taxon>
        <taxon>Hyphomicrobiales</taxon>
        <taxon>Rhizobiaceae</taxon>
        <taxon>Rhizobium/Agrobacterium group</taxon>
        <taxon>Rhizobium</taxon>
    </lineage>
</organism>
<evidence type="ECO:0000313" key="1">
    <source>
        <dbReference type="EMBL" id="MET3615400.1"/>
    </source>
</evidence>
<name>A0ABV2J3Q9_9HYPH</name>
<dbReference type="PIRSF" id="PIRSF033909">
    <property type="entry name" value="UCP033909"/>
    <property type="match status" value="1"/>
</dbReference>
<dbReference type="Pfam" id="PF05990">
    <property type="entry name" value="DUF900"/>
    <property type="match status" value="1"/>
</dbReference>
<keyword evidence="2" id="KW-1185">Reference proteome</keyword>
<evidence type="ECO:0000313" key="2">
    <source>
        <dbReference type="Proteomes" id="UP001549047"/>
    </source>
</evidence>
<dbReference type="InterPro" id="IPR010297">
    <property type="entry name" value="DUF900_hydrolase"/>
</dbReference>
<accession>A0ABV2J3Q9</accession>
<dbReference type="Proteomes" id="UP001549047">
    <property type="component" value="Unassembled WGS sequence"/>
</dbReference>